<dbReference type="PROSITE" id="PS00211">
    <property type="entry name" value="ABC_TRANSPORTER_1"/>
    <property type="match status" value="1"/>
</dbReference>
<evidence type="ECO:0000256" key="3">
    <source>
        <dbReference type="ARBA" id="ARBA00022692"/>
    </source>
</evidence>
<evidence type="ECO:0000259" key="11">
    <source>
        <dbReference type="PROSITE" id="PS50929"/>
    </source>
</evidence>
<evidence type="ECO:0000259" key="10">
    <source>
        <dbReference type="PROSITE" id="PS50893"/>
    </source>
</evidence>
<dbReference type="GO" id="GO:0016887">
    <property type="term" value="F:ATP hydrolysis activity"/>
    <property type="evidence" value="ECO:0007669"/>
    <property type="project" value="InterPro"/>
</dbReference>
<accession>A0A087M1R0</accession>
<dbReference type="AlphaFoldDB" id="A0A087M1R0"/>
<dbReference type="SUPFAM" id="SSF90123">
    <property type="entry name" value="ABC transporter transmembrane region"/>
    <property type="match status" value="1"/>
</dbReference>
<dbReference type="PROSITE" id="PS50893">
    <property type="entry name" value="ABC_TRANSPORTER_2"/>
    <property type="match status" value="1"/>
</dbReference>
<dbReference type="PANTHER" id="PTHR24221:SF654">
    <property type="entry name" value="ATP-BINDING CASSETTE SUB-FAMILY B MEMBER 6"/>
    <property type="match status" value="1"/>
</dbReference>
<dbReference type="InterPro" id="IPR039421">
    <property type="entry name" value="Type_1_exporter"/>
</dbReference>
<dbReference type="InterPro" id="IPR011527">
    <property type="entry name" value="ABC1_TM_dom"/>
</dbReference>
<evidence type="ECO:0000313" key="12">
    <source>
        <dbReference type="EMBL" id="KFL30813.1"/>
    </source>
</evidence>
<keyword evidence="5" id="KW-0067">ATP-binding</keyword>
<dbReference type="PANTHER" id="PTHR24221">
    <property type="entry name" value="ATP-BINDING CASSETTE SUB-FAMILY B"/>
    <property type="match status" value="1"/>
</dbReference>
<dbReference type="FunFam" id="3.40.50.300:FF:000218">
    <property type="entry name" value="Multidrug ABC transporter ATP-binding protein"/>
    <property type="match status" value="1"/>
</dbReference>
<comment type="subcellular location">
    <subcellularLocation>
        <location evidence="1">Cell membrane</location>
        <topology evidence="1">Multi-pass membrane protein</topology>
    </subcellularLocation>
</comment>
<feature type="transmembrane region" description="Helical" evidence="9">
    <location>
        <begin position="229"/>
        <end position="251"/>
    </location>
</feature>
<dbReference type="InterPro" id="IPR036640">
    <property type="entry name" value="ABC1_TM_sf"/>
</dbReference>
<proteinExistence type="inferred from homology"/>
<dbReference type="GO" id="GO:0034040">
    <property type="term" value="F:ATPase-coupled lipid transmembrane transporter activity"/>
    <property type="evidence" value="ECO:0007669"/>
    <property type="project" value="TreeGrafter"/>
</dbReference>
<keyword evidence="3 9" id="KW-0812">Transmembrane</keyword>
<evidence type="ECO:0000256" key="6">
    <source>
        <dbReference type="ARBA" id="ARBA00022989"/>
    </source>
</evidence>
<dbReference type="Proteomes" id="UP000028981">
    <property type="component" value="Unassembled WGS sequence"/>
</dbReference>
<keyword evidence="4" id="KW-0547">Nucleotide-binding</keyword>
<protein>
    <submittedName>
        <fullName evidence="12">Thiamine ABC transporter permease</fullName>
    </submittedName>
</protein>
<dbReference type="GO" id="GO:0005886">
    <property type="term" value="C:plasma membrane"/>
    <property type="evidence" value="ECO:0007669"/>
    <property type="project" value="UniProtKB-SubCell"/>
</dbReference>
<dbReference type="SUPFAM" id="SSF52540">
    <property type="entry name" value="P-loop containing nucleoside triphosphate hydrolases"/>
    <property type="match status" value="1"/>
</dbReference>
<dbReference type="STRING" id="46914.JP75_12520"/>
<evidence type="ECO:0000256" key="7">
    <source>
        <dbReference type="ARBA" id="ARBA00023136"/>
    </source>
</evidence>
<comment type="caution">
    <text evidence="12">The sequence shown here is derived from an EMBL/GenBank/DDBJ whole genome shotgun (WGS) entry which is preliminary data.</text>
</comment>
<dbReference type="Gene3D" id="1.20.1560.10">
    <property type="entry name" value="ABC transporter type 1, transmembrane domain"/>
    <property type="match status" value="1"/>
</dbReference>
<dbReference type="InterPro" id="IPR003593">
    <property type="entry name" value="AAA+_ATPase"/>
</dbReference>
<gene>
    <name evidence="12" type="ORF">JP75_12520</name>
</gene>
<keyword evidence="13" id="KW-1185">Reference proteome</keyword>
<dbReference type="SMART" id="SM00382">
    <property type="entry name" value="AAA"/>
    <property type="match status" value="1"/>
</dbReference>
<organism evidence="12 13">
    <name type="scientific">Devosia riboflavina</name>
    <dbReference type="NCBI Taxonomy" id="46914"/>
    <lineage>
        <taxon>Bacteria</taxon>
        <taxon>Pseudomonadati</taxon>
        <taxon>Pseudomonadota</taxon>
        <taxon>Alphaproteobacteria</taxon>
        <taxon>Hyphomicrobiales</taxon>
        <taxon>Devosiaceae</taxon>
        <taxon>Devosia</taxon>
    </lineage>
</organism>
<feature type="transmembrane region" description="Helical" evidence="9">
    <location>
        <begin position="148"/>
        <end position="165"/>
    </location>
</feature>
<dbReference type="InterPro" id="IPR017871">
    <property type="entry name" value="ABC_transporter-like_CS"/>
</dbReference>
<evidence type="ECO:0000256" key="5">
    <source>
        <dbReference type="ARBA" id="ARBA00022840"/>
    </source>
</evidence>
<feature type="domain" description="ABC transporter" evidence="10">
    <location>
        <begin position="323"/>
        <end position="557"/>
    </location>
</feature>
<evidence type="ECO:0000256" key="1">
    <source>
        <dbReference type="ARBA" id="ARBA00004651"/>
    </source>
</evidence>
<evidence type="ECO:0000256" key="2">
    <source>
        <dbReference type="ARBA" id="ARBA00005417"/>
    </source>
</evidence>
<feature type="transmembrane region" description="Helical" evidence="9">
    <location>
        <begin position="42"/>
        <end position="64"/>
    </location>
</feature>
<dbReference type="Pfam" id="PF00005">
    <property type="entry name" value="ABC_tran"/>
    <property type="match status" value="1"/>
</dbReference>
<evidence type="ECO:0000256" key="4">
    <source>
        <dbReference type="ARBA" id="ARBA00022741"/>
    </source>
</evidence>
<sequence>MLVMDLVCAALIAATAIALPLCANYVTTRLLILDDSGEALSQIFAMGGVMVLVLIAQAGATFFVDYQGHAMGARIEADVRRELFEHCQKLSFGFYDRSRVGQLMSRITNDTFALGEMFHHGPEDIAIGLLKFTGALTVLFFIDATLTGYIAILLPIAIVYALYFNRRMNKALALSREKIASVNERVEDALGGIRVVQSFANEGFELARFEAENRTFVESRKDGYRSETWFFVGMEVFVHLVTIIVIIAGAMRILAADMSVPDLLTFLLCVGVLVDPVNRLANIVRLWQEGSTGFTRVMEILEQAPHIVDAPQACPAPHFRGKITFDRVSFGYGDGRTVFSNLSLDIAPGEFVALVGPSGVGKSTLCALIPRFYEVESGGITIDGQDIRDFELASLRRQIGVVQQDTYLFSGTVAENLRYGRPNASDDEVVAAAQAANAHDFIMALPQGYDTDVGQRGVKLSGGQKQRLTIARAFLKDPAILIFDEATSALDNESERAVQMALQSLARGRTTLVIAHRLTTVRNADRILVLTEDGIVEEGRHDELMAADGYYARRQAVQASI</sequence>
<reference evidence="12 13" key="1">
    <citation type="submission" date="2014-08" db="EMBL/GenBank/DDBJ databases">
        <authorList>
            <person name="Hassan Y.I."/>
            <person name="Lepp D."/>
            <person name="Zhou T."/>
        </authorList>
    </citation>
    <scope>NUCLEOTIDE SEQUENCE [LARGE SCALE GENOMIC DNA]</scope>
    <source>
        <strain evidence="12 13">IFO13584</strain>
    </source>
</reference>
<dbReference type="GO" id="GO:0140359">
    <property type="term" value="F:ABC-type transporter activity"/>
    <property type="evidence" value="ECO:0007669"/>
    <property type="project" value="InterPro"/>
</dbReference>
<keyword evidence="6 9" id="KW-1133">Transmembrane helix</keyword>
<dbReference type="GO" id="GO:0005524">
    <property type="term" value="F:ATP binding"/>
    <property type="evidence" value="ECO:0007669"/>
    <property type="project" value="UniProtKB-KW"/>
</dbReference>
<keyword evidence="7 9" id="KW-0472">Membrane</keyword>
<dbReference type="Pfam" id="PF00664">
    <property type="entry name" value="ABC_membrane"/>
    <property type="match status" value="1"/>
</dbReference>
<dbReference type="PROSITE" id="PS50929">
    <property type="entry name" value="ABC_TM1F"/>
    <property type="match status" value="1"/>
</dbReference>
<name>A0A087M1R0_9HYPH</name>
<evidence type="ECO:0000256" key="9">
    <source>
        <dbReference type="SAM" id="Phobius"/>
    </source>
</evidence>
<dbReference type="CDD" id="cd18549">
    <property type="entry name" value="ABC_6TM_YwjA_like"/>
    <property type="match status" value="1"/>
</dbReference>
<dbReference type="EMBL" id="JQGC01000010">
    <property type="protein sequence ID" value="KFL30813.1"/>
    <property type="molecule type" value="Genomic_DNA"/>
</dbReference>
<dbReference type="Gene3D" id="3.40.50.300">
    <property type="entry name" value="P-loop containing nucleotide triphosphate hydrolases"/>
    <property type="match status" value="1"/>
</dbReference>
<dbReference type="InterPro" id="IPR027417">
    <property type="entry name" value="P-loop_NTPase"/>
</dbReference>
<comment type="function">
    <text evidence="8">Part of an ABC transporter complex. Transmembrane domains (TMD) form a pore in the inner membrane and the ATP-binding domain (NBD) is responsible for energy generation.</text>
</comment>
<dbReference type="InterPro" id="IPR003439">
    <property type="entry name" value="ABC_transporter-like_ATP-bd"/>
</dbReference>
<comment type="similarity">
    <text evidence="2">Belongs to the ABC transporter superfamily.</text>
</comment>
<feature type="domain" description="ABC transmembrane type-1" evidence="11">
    <location>
        <begin position="6"/>
        <end position="289"/>
    </location>
</feature>
<evidence type="ECO:0000313" key="13">
    <source>
        <dbReference type="Proteomes" id="UP000028981"/>
    </source>
</evidence>
<evidence type="ECO:0000256" key="8">
    <source>
        <dbReference type="ARBA" id="ARBA00024725"/>
    </source>
</evidence>